<evidence type="ECO:0000259" key="3">
    <source>
        <dbReference type="Pfam" id="PF24837"/>
    </source>
</evidence>
<gene>
    <name evidence="4" type="ORF">SAMN05660199_04089</name>
</gene>
<dbReference type="STRING" id="1052260.SAMN05660199_04089"/>
<dbReference type="EMBL" id="FNIR01000015">
    <property type="protein sequence ID" value="SDP51739.1"/>
    <property type="molecule type" value="Genomic_DNA"/>
</dbReference>
<keyword evidence="2" id="KW-0732">Signal</keyword>
<proteinExistence type="predicted"/>
<protein>
    <recommendedName>
        <fullName evidence="3">AMIN-like domain-containing protein</fullName>
    </recommendedName>
</protein>
<dbReference type="RefSeq" id="WP_091249169.1">
    <property type="nucleotide sequence ID" value="NZ_FNIR01000015.1"/>
</dbReference>
<keyword evidence="5" id="KW-1185">Reference proteome</keyword>
<name>A0A1H0TCK4_9ACTN</name>
<dbReference type="Proteomes" id="UP000199088">
    <property type="component" value="Unassembled WGS sequence"/>
</dbReference>
<evidence type="ECO:0000313" key="4">
    <source>
        <dbReference type="EMBL" id="SDP51739.1"/>
    </source>
</evidence>
<feature type="compositionally biased region" description="Low complexity" evidence="1">
    <location>
        <begin position="29"/>
        <end position="49"/>
    </location>
</feature>
<dbReference type="PROSITE" id="PS51257">
    <property type="entry name" value="PROKAR_LIPOPROTEIN"/>
    <property type="match status" value="1"/>
</dbReference>
<feature type="signal peptide" evidence="2">
    <location>
        <begin position="1"/>
        <end position="28"/>
    </location>
</feature>
<evidence type="ECO:0000256" key="1">
    <source>
        <dbReference type="SAM" id="MobiDB-lite"/>
    </source>
</evidence>
<evidence type="ECO:0000256" key="2">
    <source>
        <dbReference type="SAM" id="SignalP"/>
    </source>
</evidence>
<dbReference type="Pfam" id="PF24837">
    <property type="entry name" value="AMIN-like"/>
    <property type="match status" value="1"/>
</dbReference>
<dbReference type="OrthoDB" id="3393679at2"/>
<reference evidence="5" key="1">
    <citation type="submission" date="2016-10" db="EMBL/GenBank/DDBJ databases">
        <authorList>
            <person name="Varghese N."/>
            <person name="Submissions S."/>
        </authorList>
    </citation>
    <scope>NUCLEOTIDE SEQUENCE [LARGE SCALE GENOMIC DNA]</scope>
    <source>
        <strain evidence="5">DSM 45843</strain>
    </source>
</reference>
<dbReference type="AlphaFoldDB" id="A0A1H0TCK4"/>
<organism evidence="4 5">
    <name type="scientific">Klenkia soli</name>
    <dbReference type="NCBI Taxonomy" id="1052260"/>
    <lineage>
        <taxon>Bacteria</taxon>
        <taxon>Bacillati</taxon>
        <taxon>Actinomycetota</taxon>
        <taxon>Actinomycetes</taxon>
        <taxon>Geodermatophilales</taxon>
        <taxon>Geodermatophilaceae</taxon>
        <taxon>Klenkia</taxon>
    </lineage>
</organism>
<sequence>MRRPRPAHVLAVVPVCALVLVAGCGERAAQTEAATPATTTATSSTVVSEETTDAPPFPADTALDTADAVLGEGPTVVTGIRAGTQDGFARVVFDISGTTVPGWYVTYVDAPVDDANGALFDVPGSAFLQVSIRPVANPYMDPGVAEAATGGIPAETGPVVGLFYASVYEGQALAYVGLTAERPFRVFSLTDPTRIVVDVQD</sequence>
<evidence type="ECO:0000313" key="5">
    <source>
        <dbReference type="Proteomes" id="UP000199088"/>
    </source>
</evidence>
<feature type="region of interest" description="Disordered" evidence="1">
    <location>
        <begin position="29"/>
        <end position="55"/>
    </location>
</feature>
<accession>A0A1H0TCK4</accession>
<feature type="chain" id="PRO_5011667505" description="AMIN-like domain-containing protein" evidence="2">
    <location>
        <begin position="29"/>
        <end position="201"/>
    </location>
</feature>
<dbReference type="InterPro" id="IPR056303">
    <property type="entry name" value="AMIN-like"/>
</dbReference>
<feature type="domain" description="AMIN-like" evidence="3">
    <location>
        <begin position="76"/>
        <end position="200"/>
    </location>
</feature>